<dbReference type="AlphaFoldDB" id="A0A1T5GBA1"/>
<sequence>MAKTAATRSVGAPTPFRVDIPDARLAEIRERVARYRHFPAPIDEGDAWRYGINSRWLKRLCDHWLDGFDWRAAEAELNRYPQYRVEIDGITLHYVEIRGEGARRRPLLLLHGWPGSHFEFWKIAERLAFPSRHGGAAEDAFDLVIPSLPGYGFSGPVPRPIGMRTAARLLDALMVEALGHARYMVQGGDWGAVVAAWLGADHPASCAAVHVNLIGLRPAPGDDGAANEEERAAIHAIMDRERPELAYAVQQSTRPQTLAIGLMDSPVGTAAWILDKFHDWSELNGGSIEDVYTLDELLTNVMIYLVTDTICTSLWSYRGMAEERVPFDQVYCASPTAIAHYPYERVGGTPPRSWVERYYNVVRWTDLDRGGHFAALEQPDSLLEDVTAFARDAFPAGA</sequence>
<proteinExistence type="inferred from homology"/>
<evidence type="ECO:0000256" key="2">
    <source>
        <dbReference type="ARBA" id="ARBA00022797"/>
    </source>
</evidence>
<dbReference type="PIRSF" id="PIRSF001112">
    <property type="entry name" value="Epoxide_hydrolase"/>
    <property type="match status" value="1"/>
</dbReference>
<evidence type="ECO:0000259" key="5">
    <source>
        <dbReference type="Pfam" id="PF06441"/>
    </source>
</evidence>
<dbReference type="InterPro" id="IPR000639">
    <property type="entry name" value="Epox_hydrolase-like"/>
</dbReference>
<dbReference type="EMBL" id="FUYM01000013">
    <property type="protein sequence ID" value="SKC05666.1"/>
    <property type="molecule type" value="Genomic_DNA"/>
</dbReference>
<evidence type="ECO:0000313" key="7">
    <source>
        <dbReference type="Proteomes" id="UP000189818"/>
    </source>
</evidence>
<comment type="similarity">
    <text evidence="1">Belongs to the peptidase S33 family.</text>
</comment>
<organism evidence="6 7">
    <name type="scientific">Rhizorhabdus histidinilytica</name>
    <dbReference type="NCBI Taxonomy" id="439228"/>
    <lineage>
        <taxon>Bacteria</taxon>
        <taxon>Pseudomonadati</taxon>
        <taxon>Pseudomonadota</taxon>
        <taxon>Alphaproteobacteria</taxon>
        <taxon>Sphingomonadales</taxon>
        <taxon>Sphingomonadaceae</taxon>
        <taxon>Rhizorhabdus</taxon>
    </lineage>
</organism>
<dbReference type="Gene3D" id="3.40.50.1820">
    <property type="entry name" value="alpha/beta hydrolase"/>
    <property type="match status" value="1"/>
</dbReference>
<dbReference type="GO" id="GO:0097176">
    <property type="term" value="P:epoxide metabolic process"/>
    <property type="evidence" value="ECO:0007669"/>
    <property type="project" value="TreeGrafter"/>
</dbReference>
<name>A0A1T5GBA1_9SPHN</name>
<keyword evidence="2" id="KW-0058">Aromatic hydrocarbons catabolism</keyword>
<dbReference type="OrthoDB" id="27092at2"/>
<feature type="domain" description="Epoxide hydrolase N-terminal" evidence="5">
    <location>
        <begin position="14"/>
        <end position="120"/>
    </location>
</feature>
<dbReference type="InterPro" id="IPR016292">
    <property type="entry name" value="Epoxide_hydrolase"/>
</dbReference>
<reference evidence="7" key="1">
    <citation type="submission" date="2017-02" db="EMBL/GenBank/DDBJ databases">
        <authorList>
            <person name="Varghese N."/>
            <person name="Submissions S."/>
        </authorList>
    </citation>
    <scope>NUCLEOTIDE SEQUENCE [LARGE SCALE GENOMIC DNA]</scope>
    <source>
        <strain evidence="7">UM2</strain>
    </source>
</reference>
<feature type="active site" description="Proton donor" evidence="4">
    <location>
        <position position="317"/>
    </location>
</feature>
<evidence type="ECO:0000256" key="3">
    <source>
        <dbReference type="ARBA" id="ARBA00022801"/>
    </source>
</evidence>
<keyword evidence="3 6" id="KW-0378">Hydrolase</keyword>
<accession>A0A1T5GBA1</accession>
<evidence type="ECO:0000256" key="1">
    <source>
        <dbReference type="ARBA" id="ARBA00010088"/>
    </source>
</evidence>
<feature type="active site" description="Proton acceptor" evidence="4">
    <location>
        <position position="372"/>
    </location>
</feature>
<evidence type="ECO:0000313" key="6">
    <source>
        <dbReference type="EMBL" id="SKC05666.1"/>
    </source>
</evidence>
<dbReference type="InterPro" id="IPR029058">
    <property type="entry name" value="AB_hydrolase_fold"/>
</dbReference>
<dbReference type="InterPro" id="IPR010497">
    <property type="entry name" value="Epoxide_hydro_N"/>
</dbReference>
<keyword evidence="7" id="KW-1185">Reference proteome</keyword>
<gene>
    <name evidence="6" type="ORF">SAMN06295920_11362</name>
</gene>
<dbReference type="RefSeq" id="WP_079650413.1">
    <property type="nucleotide sequence ID" value="NZ_FUYM01000013.1"/>
</dbReference>
<protein>
    <submittedName>
        <fullName evidence="6">Epoxide hydrolase</fullName>
    </submittedName>
</protein>
<dbReference type="GO" id="GO:0004301">
    <property type="term" value="F:epoxide hydrolase activity"/>
    <property type="evidence" value="ECO:0007669"/>
    <property type="project" value="TreeGrafter"/>
</dbReference>
<dbReference type="PRINTS" id="PR00412">
    <property type="entry name" value="EPOXHYDRLASE"/>
</dbReference>
<dbReference type="PANTHER" id="PTHR21661:SF35">
    <property type="entry name" value="EPOXIDE HYDROLASE"/>
    <property type="match status" value="1"/>
</dbReference>
<dbReference type="Pfam" id="PF06441">
    <property type="entry name" value="EHN"/>
    <property type="match status" value="1"/>
</dbReference>
<dbReference type="PANTHER" id="PTHR21661">
    <property type="entry name" value="EPOXIDE HYDROLASE 1-RELATED"/>
    <property type="match status" value="1"/>
</dbReference>
<dbReference type="Proteomes" id="UP000189818">
    <property type="component" value="Unassembled WGS sequence"/>
</dbReference>
<evidence type="ECO:0000256" key="4">
    <source>
        <dbReference type="PIRSR" id="PIRSR001112-1"/>
    </source>
</evidence>
<dbReference type="STRING" id="439228.SAMN06295920_11362"/>
<dbReference type="SUPFAM" id="SSF53474">
    <property type="entry name" value="alpha/beta-Hydrolases"/>
    <property type="match status" value="1"/>
</dbReference>
<feature type="active site" description="Nucleophile" evidence="4">
    <location>
        <position position="189"/>
    </location>
</feature>